<reference evidence="2 3" key="1">
    <citation type="submission" date="2014-11" db="EMBL/GenBank/DDBJ databases">
        <title>Genetic blueprint of the zoonotic pathogen Toxocara canis.</title>
        <authorList>
            <person name="Zhu X.-Q."/>
            <person name="Korhonen P.K."/>
            <person name="Cai H."/>
            <person name="Young N.D."/>
            <person name="Nejsum P."/>
            <person name="von Samson-Himmelstjerna G."/>
            <person name="Boag P.R."/>
            <person name="Tan P."/>
            <person name="Li Q."/>
            <person name="Min J."/>
            <person name="Yang Y."/>
            <person name="Wang X."/>
            <person name="Fang X."/>
            <person name="Hall R.S."/>
            <person name="Hofmann A."/>
            <person name="Sternberg P.W."/>
            <person name="Jex A.R."/>
            <person name="Gasser R.B."/>
        </authorList>
    </citation>
    <scope>NUCLEOTIDE SEQUENCE [LARGE SCALE GENOMIC DNA]</scope>
    <source>
        <strain evidence="2">PN_DK_2014</strain>
    </source>
</reference>
<name>A0A0B2US97_TOXCA</name>
<proteinExistence type="predicted"/>
<accession>A0A0B2US97</accession>
<keyword evidence="3" id="KW-1185">Reference proteome</keyword>
<feature type="region of interest" description="Disordered" evidence="1">
    <location>
        <begin position="1"/>
        <end position="216"/>
    </location>
</feature>
<dbReference type="EMBL" id="JPKZ01020809">
    <property type="protein sequence ID" value="KHN71760.1"/>
    <property type="molecule type" value="Genomic_DNA"/>
</dbReference>
<gene>
    <name evidence="2" type="ORF">Tcan_06267</name>
</gene>
<evidence type="ECO:0000313" key="2">
    <source>
        <dbReference type="EMBL" id="KHN71760.1"/>
    </source>
</evidence>
<sequence length="242" mass="27264">MPLTRQTVSMKREATALANDSSKRKRRDKATGTKSSSNRVTSPYNANSIERPRQVKSTKRMPLTRQTVSMKREATALANDSSKRKRRDKATGTKSSSNRVTSPYNANSIERPRQVKSTKRMPLTRQTVSMKREATALANDSSKRKRRDKVNTNDTFVVDSPRVLKMVGKDDNDSGRPQSPEEVDLERSKSSENQTEVTDENANKVEGEVGDENTPSRGTNFFIVMWCIIFYPSRNRSAVTPS</sequence>
<dbReference type="AlphaFoldDB" id="A0A0B2US97"/>
<evidence type="ECO:0000256" key="1">
    <source>
        <dbReference type="SAM" id="MobiDB-lite"/>
    </source>
</evidence>
<protein>
    <submittedName>
        <fullName evidence="2">Uncharacterized protein</fullName>
    </submittedName>
</protein>
<feature type="compositionally biased region" description="Polar residues" evidence="1">
    <location>
        <begin position="92"/>
        <end position="108"/>
    </location>
</feature>
<feature type="compositionally biased region" description="Polar residues" evidence="1">
    <location>
        <begin position="32"/>
        <end position="48"/>
    </location>
</feature>
<organism evidence="2 3">
    <name type="scientific">Toxocara canis</name>
    <name type="common">Canine roundworm</name>
    <dbReference type="NCBI Taxonomy" id="6265"/>
    <lineage>
        <taxon>Eukaryota</taxon>
        <taxon>Metazoa</taxon>
        <taxon>Ecdysozoa</taxon>
        <taxon>Nematoda</taxon>
        <taxon>Chromadorea</taxon>
        <taxon>Rhabditida</taxon>
        <taxon>Spirurina</taxon>
        <taxon>Ascaridomorpha</taxon>
        <taxon>Ascaridoidea</taxon>
        <taxon>Toxocaridae</taxon>
        <taxon>Toxocara</taxon>
    </lineage>
</organism>
<dbReference type="Proteomes" id="UP000031036">
    <property type="component" value="Unassembled WGS sequence"/>
</dbReference>
<evidence type="ECO:0000313" key="3">
    <source>
        <dbReference type="Proteomes" id="UP000031036"/>
    </source>
</evidence>
<dbReference type="OrthoDB" id="5322100at2759"/>
<comment type="caution">
    <text evidence="2">The sequence shown here is derived from an EMBL/GenBank/DDBJ whole genome shotgun (WGS) entry which is preliminary data.</text>
</comment>